<proteinExistence type="predicted"/>
<keyword evidence="2" id="KW-1185">Reference proteome</keyword>
<name>A0A1I7WVD3_HETBA</name>
<feature type="compositionally biased region" description="Basic and acidic residues" evidence="1">
    <location>
        <begin position="44"/>
        <end position="64"/>
    </location>
</feature>
<feature type="region of interest" description="Disordered" evidence="1">
    <location>
        <begin position="44"/>
        <end position="68"/>
    </location>
</feature>
<organism evidence="2 3">
    <name type="scientific">Heterorhabditis bacteriophora</name>
    <name type="common">Entomopathogenic nematode worm</name>
    <dbReference type="NCBI Taxonomy" id="37862"/>
    <lineage>
        <taxon>Eukaryota</taxon>
        <taxon>Metazoa</taxon>
        <taxon>Ecdysozoa</taxon>
        <taxon>Nematoda</taxon>
        <taxon>Chromadorea</taxon>
        <taxon>Rhabditida</taxon>
        <taxon>Rhabditina</taxon>
        <taxon>Rhabditomorpha</taxon>
        <taxon>Strongyloidea</taxon>
        <taxon>Heterorhabditidae</taxon>
        <taxon>Heterorhabditis</taxon>
    </lineage>
</organism>
<accession>A0A1I7WVD3</accession>
<reference evidence="3" key="1">
    <citation type="submission" date="2016-11" db="UniProtKB">
        <authorList>
            <consortium name="WormBaseParasite"/>
        </authorList>
    </citation>
    <scope>IDENTIFICATION</scope>
</reference>
<evidence type="ECO:0000313" key="3">
    <source>
        <dbReference type="WBParaSite" id="Hba_09091"/>
    </source>
</evidence>
<dbReference type="AlphaFoldDB" id="A0A1I7WVD3"/>
<sequence length="95" mass="11051">MVLHVSWESPYAASWYGSGVDMFNYPSLRLPNTIPTPLTVPLFQRKDSPGKIKRADQPKQEGSRYMENPNVQIVFRNPHFKWSYSHLNQIKQNST</sequence>
<protein>
    <submittedName>
        <fullName evidence="3">Uncharacterized protein</fullName>
    </submittedName>
</protein>
<evidence type="ECO:0000256" key="1">
    <source>
        <dbReference type="SAM" id="MobiDB-lite"/>
    </source>
</evidence>
<dbReference type="WBParaSite" id="Hba_09091">
    <property type="protein sequence ID" value="Hba_09091"/>
    <property type="gene ID" value="Hba_09091"/>
</dbReference>
<dbReference type="Proteomes" id="UP000095283">
    <property type="component" value="Unplaced"/>
</dbReference>
<evidence type="ECO:0000313" key="2">
    <source>
        <dbReference type="Proteomes" id="UP000095283"/>
    </source>
</evidence>